<sequence length="936" mass="100038">MHFEICLYTCAIVQLRHRSHAITFHFVRHLHLKAYHLMNKSFTYSQDNAAALQKAYIIQLSPQGEPESPKRSTEHLNQFHRRALSLDYSVRHEFSNADVFLGISIQVNGDITEEEALTQLHDIPGVISVSSIYNVSVSVQPGIPRPDTSTSSNLESQPPVIVSGNGNLASSLEMGGVDKLHQLGIKGKGIKIGVIDTGVDYRHPALGGGFGPGHKIAGGYSFVLDNGTLRNTPNPLATCYGGGHGTHVSGIIGMDSVQDGFDIVGVAPEASIFMYRVFDCAGHAGSDTIMAAMSKAADDGVDLVSMSLGIGLASFSGALDPLAAVTQMLTDHGIAVIVAQANDANGSMTTPELYTEEWPSTEPTSISVGAISNTHFPLVYSATDSVGAPIQYASVYPLDFLNGADVYIINDGCSSTAWTDALAAIKNVSQTIIAFGVTTGCQATSAGSWNSATVEPAHIMALNSDTSNPYLAEYDTPSQGFFGATQFINLNVPDGSILKKNFAAAGGYLKYKLFFNNKNFTSVAQKSGGMVDYYSSFGPTWHEYDLKPQISAPGGHVLSTWPLGPLGGYAILSGTSMATPYLAGCFALVKSQFPTASIAEIRARLQVNAEPVPWVFNKSMLSATVQQGAGLVNVYDAIFADTKISPGQLKVSDVSKTAYGLVNITVENTSPNSKTYSMSHQGAGYMDYYIPSGKKNQEPMFGTTHFPTPSLTVPAGTSINVQFSIIPPQGVVPSNLPVFGGFIKVSDSDGKSFSVPYAGPPYSLYNTPYLLVQNASQGTQLPEVYAYNADQSQVTYDTGLLEINATNGYGASIPTLQWTRSFRVDVLPANTNITANYYGFDTIVKNDYQPSRSVPSDSIFGYPSFGTVVNSSGFIWPGGSSPFELDDTVMRSNGSKYSVGNGDYRWFASVLREGGSHGVQEDHDTWLGPVMRFVGS</sequence>
<keyword evidence="5 7" id="KW-0720">Serine protease</keyword>
<keyword evidence="3" id="KW-0732">Signal</keyword>
<feature type="domain" description="Peptidase S8/S53" evidence="8">
    <location>
        <begin position="187"/>
        <end position="609"/>
    </location>
</feature>
<dbReference type="PANTHER" id="PTHR43806">
    <property type="entry name" value="PEPTIDASE S8"/>
    <property type="match status" value="1"/>
</dbReference>
<feature type="domain" description="C5a peptidase/Subtilisin-like protease SBT2-like Fn3-like" evidence="9">
    <location>
        <begin position="661"/>
        <end position="757"/>
    </location>
</feature>
<dbReference type="InterPro" id="IPR050131">
    <property type="entry name" value="Peptidase_S8_subtilisin-like"/>
</dbReference>
<dbReference type="AlphaFoldDB" id="A0A1L7X5Q8"/>
<evidence type="ECO:0000259" key="8">
    <source>
        <dbReference type="Pfam" id="PF00082"/>
    </source>
</evidence>
<dbReference type="Pfam" id="PF00082">
    <property type="entry name" value="Peptidase_S8"/>
    <property type="match status" value="1"/>
</dbReference>
<dbReference type="PROSITE" id="PS00136">
    <property type="entry name" value="SUBTILASE_ASP"/>
    <property type="match status" value="1"/>
</dbReference>
<protein>
    <submittedName>
        <fullName evidence="10">Related to subtilisin-like serine protease</fullName>
    </submittedName>
</protein>
<feature type="active site" description="Charge relay system" evidence="6 7">
    <location>
        <position position="196"/>
    </location>
</feature>
<organism evidence="10 11">
    <name type="scientific">Phialocephala subalpina</name>
    <dbReference type="NCBI Taxonomy" id="576137"/>
    <lineage>
        <taxon>Eukaryota</taxon>
        <taxon>Fungi</taxon>
        <taxon>Dikarya</taxon>
        <taxon>Ascomycota</taxon>
        <taxon>Pezizomycotina</taxon>
        <taxon>Leotiomycetes</taxon>
        <taxon>Helotiales</taxon>
        <taxon>Mollisiaceae</taxon>
        <taxon>Phialocephala</taxon>
        <taxon>Phialocephala fortinii species complex</taxon>
    </lineage>
</organism>
<reference evidence="10 11" key="1">
    <citation type="submission" date="2016-03" db="EMBL/GenBank/DDBJ databases">
        <authorList>
            <person name="Ploux O."/>
        </authorList>
    </citation>
    <scope>NUCLEOTIDE SEQUENCE [LARGE SCALE GENOMIC DNA]</scope>
    <source>
        <strain evidence="10 11">UAMH 11012</strain>
    </source>
</reference>
<dbReference type="EMBL" id="FJOG01000015">
    <property type="protein sequence ID" value="CZR60325.1"/>
    <property type="molecule type" value="Genomic_DNA"/>
</dbReference>
<dbReference type="InterPro" id="IPR015500">
    <property type="entry name" value="Peptidase_S8_subtilisin-rel"/>
</dbReference>
<dbReference type="Pfam" id="PF06280">
    <property type="entry name" value="fn3_5"/>
    <property type="match status" value="1"/>
</dbReference>
<dbReference type="PANTHER" id="PTHR43806:SF66">
    <property type="entry name" value="SERIN ENDOPEPTIDASE"/>
    <property type="match status" value="1"/>
</dbReference>
<comment type="similarity">
    <text evidence="1 7">Belongs to the peptidase S8 family.</text>
</comment>
<dbReference type="OrthoDB" id="10256524at2759"/>
<gene>
    <name evidence="10" type="ORF">PAC_10221</name>
</gene>
<evidence type="ECO:0000256" key="2">
    <source>
        <dbReference type="ARBA" id="ARBA00022670"/>
    </source>
</evidence>
<feature type="active site" description="Charge relay system" evidence="6 7">
    <location>
        <position position="244"/>
    </location>
</feature>
<proteinExistence type="inferred from homology"/>
<keyword evidence="2 7" id="KW-0645">Protease</keyword>
<name>A0A1L7X5Q8_9HELO</name>
<dbReference type="PROSITE" id="PS51892">
    <property type="entry name" value="SUBTILASE"/>
    <property type="match status" value="1"/>
</dbReference>
<dbReference type="SUPFAM" id="SSF52743">
    <property type="entry name" value="Subtilisin-like"/>
    <property type="match status" value="1"/>
</dbReference>
<accession>A0A1L7X5Q8</accession>
<dbReference type="InterPro" id="IPR000209">
    <property type="entry name" value="Peptidase_S8/S53_dom"/>
</dbReference>
<evidence type="ECO:0000313" key="10">
    <source>
        <dbReference type="EMBL" id="CZR60325.1"/>
    </source>
</evidence>
<dbReference type="InterPro" id="IPR023827">
    <property type="entry name" value="Peptidase_S8_Asp-AS"/>
</dbReference>
<evidence type="ECO:0000256" key="4">
    <source>
        <dbReference type="ARBA" id="ARBA00022801"/>
    </source>
</evidence>
<dbReference type="InterPro" id="IPR022398">
    <property type="entry name" value="Peptidase_S8_His-AS"/>
</dbReference>
<dbReference type="GO" id="GO:0016020">
    <property type="term" value="C:membrane"/>
    <property type="evidence" value="ECO:0007669"/>
    <property type="project" value="InterPro"/>
</dbReference>
<dbReference type="PROSITE" id="PS00137">
    <property type="entry name" value="SUBTILASE_HIS"/>
    <property type="match status" value="1"/>
</dbReference>
<feature type="active site" description="Charge relay system" evidence="6 7">
    <location>
        <position position="576"/>
    </location>
</feature>
<keyword evidence="11" id="KW-1185">Reference proteome</keyword>
<dbReference type="InterPro" id="IPR036852">
    <property type="entry name" value="Peptidase_S8/S53_dom_sf"/>
</dbReference>
<dbReference type="Gene3D" id="3.40.50.200">
    <property type="entry name" value="Peptidase S8/S53 domain"/>
    <property type="match status" value="2"/>
</dbReference>
<dbReference type="Proteomes" id="UP000184330">
    <property type="component" value="Unassembled WGS sequence"/>
</dbReference>
<evidence type="ECO:0000256" key="1">
    <source>
        <dbReference type="ARBA" id="ARBA00011073"/>
    </source>
</evidence>
<dbReference type="PRINTS" id="PR00723">
    <property type="entry name" value="SUBTILISIN"/>
</dbReference>
<keyword evidence="4 7" id="KW-0378">Hydrolase</keyword>
<evidence type="ECO:0000256" key="5">
    <source>
        <dbReference type="ARBA" id="ARBA00022825"/>
    </source>
</evidence>
<dbReference type="GO" id="GO:0004252">
    <property type="term" value="F:serine-type endopeptidase activity"/>
    <property type="evidence" value="ECO:0007669"/>
    <property type="project" value="UniProtKB-UniRule"/>
</dbReference>
<evidence type="ECO:0000259" key="9">
    <source>
        <dbReference type="Pfam" id="PF06280"/>
    </source>
</evidence>
<evidence type="ECO:0000256" key="6">
    <source>
        <dbReference type="PIRSR" id="PIRSR615500-1"/>
    </source>
</evidence>
<evidence type="ECO:0000256" key="7">
    <source>
        <dbReference type="PROSITE-ProRule" id="PRU01240"/>
    </source>
</evidence>
<evidence type="ECO:0000313" key="11">
    <source>
        <dbReference type="Proteomes" id="UP000184330"/>
    </source>
</evidence>
<dbReference type="InterPro" id="IPR010435">
    <property type="entry name" value="C5a/SBT2-like_Fn3"/>
</dbReference>
<dbReference type="GO" id="GO:0006508">
    <property type="term" value="P:proteolysis"/>
    <property type="evidence" value="ECO:0007669"/>
    <property type="project" value="UniProtKB-KW"/>
</dbReference>
<evidence type="ECO:0000256" key="3">
    <source>
        <dbReference type="ARBA" id="ARBA00022729"/>
    </source>
</evidence>